<gene>
    <name evidence="2" type="ORF">SAMN05216580_1921</name>
</gene>
<keyword evidence="1" id="KW-1133">Transmembrane helix</keyword>
<feature type="transmembrane region" description="Helical" evidence="1">
    <location>
        <begin position="105"/>
        <end position="125"/>
    </location>
</feature>
<dbReference type="STRING" id="1245526.SAMN05216580_1921"/>
<organism evidence="2 3">
    <name type="scientific">Geopseudomonas guangdongensis</name>
    <dbReference type="NCBI Taxonomy" id="1245526"/>
    <lineage>
        <taxon>Bacteria</taxon>
        <taxon>Pseudomonadati</taxon>
        <taxon>Pseudomonadota</taxon>
        <taxon>Gammaproteobacteria</taxon>
        <taxon>Pseudomonadales</taxon>
        <taxon>Pseudomonadaceae</taxon>
        <taxon>Geopseudomonas</taxon>
    </lineage>
</organism>
<proteinExistence type="predicted"/>
<reference evidence="3" key="1">
    <citation type="submission" date="2016-10" db="EMBL/GenBank/DDBJ databases">
        <authorList>
            <person name="Varghese N."/>
            <person name="Submissions S."/>
        </authorList>
    </citation>
    <scope>NUCLEOTIDE SEQUENCE [LARGE SCALE GENOMIC DNA]</scope>
    <source>
        <strain evidence="3">CCTCC 2012022</strain>
    </source>
</reference>
<feature type="transmembrane region" description="Helical" evidence="1">
    <location>
        <begin position="301"/>
        <end position="319"/>
    </location>
</feature>
<dbReference type="InterPro" id="IPR002798">
    <property type="entry name" value="SpoIIM-like"/>
</dbReference>
<protein>
    <submittedName>
        <fullName evidence="2">Uncharacterized membrane protein SpoIIM, required for sporulation</fullName>
    </submittedName>
</protein>
<evidence type="ECO:0000256" key="1">
    <source>
        <dbReference type="SAM" id="Phobius"/>
    </source>
</evidence>
<evidence type="ECO:0000313" key="3">
    <source>
        <dbReference type="Proteomes" id="UP000243063"/>
    </source>
</evidence>
<keyword evidence="1" id="KW-0472">Membrane</keyword>
<accession>A0A1H2GRE7</accession>
<dbReference type="PANTHER" id="PTHR35337:SF1">
    <property type="entry name" value="SLR1478 PROTEIN"/>
    <property type="match status" value="1"/>
</dbReference>
<name>A0A1H2GRE7_9GAMM</name>
<dbReference type="EMBL" id="LT629780">
    <property type="protein sequence ID" value="SDU22072.1"/>
    <property type="molecule type" value="Genomic_DNA"/>
</dbReference>
<dbReference type="RefSeq" id="WP_090213924.1">
    <property type="nucleotide sequence ID" value="NZ_LT629780.1"/>
</dbReference>
<dbReference type="Proteomes" id="UP000243063">
    <property type="component" value="Chromosome I"/>
</dbReference>
<feature type="transmembrane region" description="Helical" evidence="1">
    <location>
        <begin position="232"/>
        <end position="251"/>
    </location>
</feature>
<dbReference type="OrthoDB" id="9792847at2"/>
<sequence length="325" mass="35481">MKQAAFEARHAGEWQALEQQLTRLEQGQRLGAEAGAFAAAYRRLCQQLALAEARGYGDSLVERLQRLCLRAHQQFYRPPSRFGPQLLGFLLGGLPRQVRAAWRSILLASLLFYGPLLGMALLVYLNPELVYSLLSSERVAELERMYDPDASRLGPFSTRGSGDDWLMFGFYILNNLGVAFQTFAGGLLLGLGALFFLLHNGLNIGAMSGHLIGIGYTDTFCSFVIGHGAFELTAITFAGAAGLQLGGALLLPGRHTRIGALRRRARECVGLLGAVIGLLLIAAFVEAYWSSTTRFSVEAKYAVGALLWLLVGLYFLRVGRHGTQP</sequence>
<dbReference type="Pfam" id="PF01944">
    <property type="entry name" value="SpoIIM"/>
    <property type="match status" value="1"/>
</dbReference>
<evidence type="ECO:0000313" key="2">
    <source>
        <dbReference type="EMBL" id="SDU22072.1"/>
    </source>
</evidence>
<keyword evidence="3" id="KW-1185">Reference proteome</keyword>
<dbReference type="AlphaFoldDB" id="A0A1H2GRE7"/>
<dbReference type="PANTHER" id="PTHR35337">
    <property type="entry name" value="SLR1478 PROTEIN"/>
    <property type="match status" value="1"/>
</dbReference>
<keyword evidence="1" id="KW-0812">Transmembrane</keyword>
<feature type="transmembrane region" description="Helical" evidence="1">
    <location>
        <begin position="176"/>
        <end position="197"/>
    </location>
</feature>
<feature type="transmembrane region" description="Helical" evidence="1">
    <location>
        <begin position="204"/>
        <end position="226"/>
    </location>
</feature>
<feature type="transmembrane region" description="Helical" evidence="1">
    <location>
        <begin position="271"/>
        <end position="289"/>
    </location>
</feature>